<comment type="caution">
    <text evidence="5">The sequence shown here is derived from an EMBL/GenBank/DDBJ whole genome shotgun (WGS) entry which is preliminary data.</text>
</comment>
<dbReference type="KEGG" id="cpip:CJF12_00985"/>
<gene>
    <name evidence="5" type="ORF">IQ37_09915</name>
</gene>
<name>A0A086BIC4_9FLAO</name>
<dbReference type="PANTHER" id="PTHR43280">
    <property type="entry name" value="ARAC-FAMILY TRANSCRIPTIONAL REGULATOR"/>
    <property type="match status" value="1"/>
</dbReference>
<dbReference type="STRING" id="558152.IQ37_09915"/>
<keyword evidence="1" id="KW-0805">Transcription regulation</keyword>
<evidence type="ECO:0000313" key="6">
    <source>
        <dbReference type="Proteomes" id="UP000028709"/>
    </source>
</evidence>
<sequence>MKKTIPTYDLNNVSRHGIVVEKVERRLMETEDNLIDKGIHRDNHYIFMFLESGYAKMMVDFTIIETHEPAIFFLLPGQVHQGLILNDVCGWFLAVKTEVLPDFVRSVFEESLVEAKPLSVNESWAEKLNACAALLHSSCTEEMLDTREGFSVVQSLVNAYTGMFAHQFLHERKHEDAKENRALQLTRQFRILIRKDFKSVKSPSLYAEALHISPGYLTEVVHEATGRSALHWIQQEILVEAKRLLVFTHLTIKEIAYELGYSDHTYFSRLFSKLEGRSPSDFRMNSRK</sequence>
<keyword evidence="2" id="KW-0238">DNA-binding</keyword>
<accession>A0A086BIC4</accession>
<dbReference type="AlphaFoldDB" id="A0A086BIC4"/>
<dbReference type="GO" id="GO:0003700">
    <property type="term" value="F:DNA-binding transcription factor activity"/>
    <property type="evidence" value="ECO:0007669"/>
    <property type="project" value="InterPro"/>
</dbReference>
<proteinExistence type="predicted"/>
<evidence type="ECO:0000256" key="1">
    <source>
        <dbReference type="ARBA" id="ARBA00023015"/>
    </source>
</evidence>
<dbReference type="InterPro" id="IPR009057">
    <property type="entry name" value="Homeodomain-like_sf"/>
</dbReference>
<keyword evidence="3" id="KW-0804">Transcription</keyword>
<keyword evidence="6" id="KW-1185">Reference proteome</keyword>
<evidence type="ECO:0000313" key="5">
    <source>
        <dbReference type="EMBL" id="KFF28688.1"/>
    </source>
</evidence>
<evidence type="ECO:0000256" key="3">
    <source>
        <dbReference type="ARBA" id="ARBA00023163"/>
    </source>
</evidence>
<dbReference type="SUPFAM" id="SSF46689">
    <property type="entry name" value="Homeodomain-like"/>
    <property type="match status" value="1"/>
</dbReference>
<dbReference type="RefSeq" id="WP_034684362.1">
    <property type="nucleotide sequence ID" value="NZ_CP023049.2"/>
</dbReference>
<protein>
    <submittedName>
        <fullName evidence="5">AraC family transcriptional regulator</fullName>
    </submittedName>
</protein>
<dbReference type="PANTHER" id="PTHR43280:SF32">
    <property type="entry name" value="TRANSCRIPTIONAL REGULATORY PROTEIN"/>
    <property type="match status" value="1"/>
</dbReference>
<dbReference type="Gene3D" id="1.10.10.60">
    <property type="entry name" value="Homeodomain-like"/>
    <property type="match status" value="1"/>
</dbReference>
<feature type="domain" description="HTH araC/xylS-type" evidence="4">
    <location>
        <begin position="187"/>
        <end position="285"/>
    </location>
</feature>
<dbReference type="OrthoDB" id="1096411at2"/>
<organism evidence="5 6">
    <name type="scientific">Chryseobacterium piperi</name>
    <dbReference type="NCBI Taxonomy" id="558152"/>
    <lineage>
        <taxon>Bacteria</taxon>
        <taxon>Pseudomonadati</taxon>
        <taxon>Bacteroidota</taxon>
        <taxon>Flavobacteriia</taxon>
        <taxon>Flavobacteriales</taxon>
        <taxon>Weeksellaceae</taxon>
        <taxon>Chryseobacterium group</taxon>
        <taxon>Chryseobacterium</taxon>
    </lineage>
</organism>
<dbReference type="GO" id="GO:0043565">
    <property type="term" value="F:sequence-specific DNA binding"/>
    <property type="evidence" value="ECO:0007669"/>
    <property type="project" value="InterPro"/>
</dbReference>
<dbReference type="InterPro" id="IPR018060">
    <property type="entry name" value="HTH_AraC"/>
</dbReference>
<dbReference type="Proteomes" id="UP000028709">
    <property type="component" value="Unassembled WGS sequence"/>
</dbReference>
<reference evidence="5 6" key="1">
    <citation type="submission" date="2014-07" db="EMBL/GenBank/DDBJ databases">
        <title>Genome of Chryseobacterium piperi CTM.</title>
        <authorList>
            <person name="Pipes S.E."/>
            <person name="Stropko S.J."/>
            <person name="Newman J.D."/>
        </authorList>
    </citation>
    <scope>NUCLEOTIDE SEQUENCE [LARGE SCALE GENOMIC DNA]</scope>
    <source>
        <strain evidence="5 6">CTM</strain>
    </source>
</reference>
<evidence type="ECO:0000259" key="4">
    <source>
        <dbReference type="PROSITE" id="PS01124"/>
    </source>
</evidence>
<dbReference type="EMBL" id="JPRJ01000015">
    <property type="protein sequence ID" value="KFF28688.1"/>
    <property type="molecule type" value="Genomic_DNA"/>
</dbReference>
<dbReference type="InterPro" id="IPR020449">
    <property type="entry name" value="Tscrpt_reg_AraC-type_HTH"/>
</dbReference>
<evidence type="ECO:0000256" key="2">
    <source>
        <dbReference type="ARBA" id="ARBA00023125"/>
    </source>
</evidence>
<dbReference type="SMART" id="SM00342">
    <property type="entry name" value="HTH_ARAC"/>
    <property type="match status" value="1"/>
</dbReference>
<dbReference type="Pfam" id="PF12833">
    <property type="entry name" value="HTH_18"/>
    <property type="match status" value="1"/>
</dbReference>
<dbReference type="PROSITE" id="PS01124">
    <property type="entry name" value="HTH_ARAC_FAMILY_2"/>
    <property type="match status" value="1"/>
</dbReference>
<dbReference type="eggNOG" id="COG2207">
    <property type="taxonomic scope" value="Bacteria"/>
</dbReference>
<dbReference type="PRINTS" id="PR00032">
    <property type="entry name" value="HTHARAC"/>
</dbReference>